<name>A0A7W7W710_9ACTN</name>
<dbReference type="AlphaFoldDB" id="A0A7W7W710"/>
<dbReference type="Pfam" id="PF13830">
    <property type="entry name" value="DUF4192"/>
    <property type="match status" value="1"/>
</dbReference>
<accession>A0A7W7W710</accession>
<reference evidence="1 2" key="1">
    <citation type="submission" date="2020-08" db="EMBL/GenBank/DDBJ databases">
        <title>Sequencing the genomes of 1000 actinobacteria strains.</title>
        <authorList>
            <person name="Klenk H.-P."/>
        </authorList>
    </citation>
    <scope>NUCLEOTIDE SEQUENCE [LARGE SCALE GENOMIC DNA]</scope>
    <source>
        <strain evidence="1 2">DSM 43023</strain>
    </source>
</reference>
<proteinExistence type="predicted"/>
<evidence type="ECO:0000313" key="2">
    <source>
        <dbReference type="Proteomes" id="UP000534286"/>
    </source>
</evidence>
<protein>
    <recommendedName>
        <fullName evidence="3">DUF4192 domain-containing protein</fullName>
    </recommendedName>
</protein>
<organism evidence="1 2">
    <name type="scientific">Streptosporangium album</name>
    <dbReference type="NCBI Taxonomy" id="47479"/>
    <lineage>
        <taxon>Bacteria</taxon>
        <taxon>Bacillati</taxon>
        <taxon>Actinomycetota</taxon>
        <taxon>Actinomycetes</taxon>
        <taxon>Streptosporangiales</taxon>
        <taxon>Streptosporangiaceae</taxon>
        <taxon>Streptosporangium</taxon>
    </lineage>
</organism>
<gene>
    <name evidence="1" type="ORF">FHR32_000621</name>
</gene>
<dbReference type="RefSeq" id="WP_184752782.1">
    <property type="nucleotide sequence ID" value="NZ_BAABEK010000043.1"/>
</dbReference>
<dbReference type="InterPro" id="IPR025447">
    <property type="entry name" value="DUF4192"/>
</dbReference>
<evidence type="ECO:0000313" key="1">
    <source>
        <dbReference type="EMBL" id="MBB4936316.1"/>
    </source>
</evidence>
<comment type="caution">
    <text evidence="1">The sequence shown here is derived from an EMBL/GenBank/DDBJ whole genome shotgun (WGS) entry which is preliminary data.</text>
</comment>
<dbReference type="Proteomes" id="UP000534286">
    <property type="component" value="Unassembled WGS sequence"/>
</dbReference>
<keyword evidence="2" id="KW-1185">Reference proteome</keyword>
<sequence length="372" mass="40307">MTTDIPALPVLSTPQPRLLLGSTEDVLGAVPYLVGFHPADSLIVIGLKGRPPRGRLHLTVRWDLPLPSPGLGQIITLLRKERIGQVIVIGYGPGPLVTPAVDAALTLLRRGDITIVDALRVENGRYWSYICSRADCCPADGTPYEQEANVIAAEATVHGLVALPDRETLQRSLDPVGGTARLAMRQATARVTEELRGRLAGCADLEGFAAEFVADGVARVRAAIAAYAHGERLDDEQVARLGLDLAVIRIRDEAWALATEDTRDVHRRLWQDLTRRLEPRFVPPAAALLGVAAWCDGDSALAGIAVIRACEVDPGYSMANLLMHALHHLLPPHVLRERMPSPEELDQEMGSPRTGWLFPMIALLEEPEAPAG</sequence>
<evidence type="ECO:0008006" key="3">
    <source>
        <dbReference type="Google" id="ProtNLM"/>
    </source>
</evidence>
<dbReference type="EMBL" id="JACHJU010000001">
    <property type="protein sequence ID" value="MBB4936316.1"/>
    <property type="molecule type" value="Genomic_DNA"/>
</dbReference>